<dbReference type="GO" id="GO:0004674">
    <property type="term" value="F:protein serine/threonine kinase activity"/>
    <property type="evidence" value="ECO:0007669"/>
    <property type="project" value="UniProtKB-KW"/>
</dbReference>
<dbReference type="InterPro" id="IPR050205">
    <property type="entry name" value="CDPK_Ser/Thr_kinases"/>
</dbReference>
<protein>
    <recommendedName>
        <fullName evidence="7">Protein kinase domain-containing protein</fullName>
    </recommendedName>
</protein>
<keyword evidence="2" id="KW-0723">Serine/threonine-protein kinase</keyword>
<comment type="caution">
    <text evidence="8">The sequence shown here is derived from an EMBL/GenBank/DDBJ whole genome shotgun (WGS) entry which is preliminary data.</text>
</comment>
<dbReference type="InterPro" id="IPR011009">
    <property type="entry name" value="Kinase-like_dom_sf"/>
</dbReference>
<comment type="similarity">
    <text evidence="1">Belongs to the protein kinase superfamily. CAMK Ser/Thr protein kinase family. CaMK subfamily.</text>
</comment>
<feature type="domain" description="Protein kinase" evidence="7">
    <location>
        <begin position="1"/>
        <end position="99"/>
    </location>
</feature>
<dbReference type="Proteomes" id="UP000289738">
    <property type="component" value="Chromosome A03"/>
</dbReference>
<dbReference type="InterPro" id="IPR000719">
    <property type="entry name" value="Prot_kinase_dom"/>
</dbReference>
<evidence type="ECO:0000259" key="7">
    <source>
        <dbReference type="PROSITE" id="PS50011"/>
    </source>
</evidence>
<keyword evidence="9" id="KW-1185">Reference proteome</keyword>
<evidence type="ECO:0000256" key="5">
    <source>
        <dbReference type="ARBA" id="ARBA00022777"/>
    </source>
</evidence>
<gene>
    <name evidence="8" type="ORF">Ahy_A03g012047</name>
</gene>
<evidence type="ECO:0000256" key="4">
    <source>
        <dbReference type="ARBA" id="ARBA00022741"/>
    </source>
</evidence>
<dbReference type="PANTHER" id="PTHR24349">
    <property type="entry name" value="SERINE/THREONINE-PROTEIN KINASE"/>
    <property type="match status" value="1"/>
</dbReference>
<proteinExistence type="inferred from homology"/>
<evidence type="ECO:0000313" key="8">
    <source>
        <dbReference type="EMBL" id="RYR66101.1"/>
    </source>
</evidence>
<keyword evidence="3" id="KW-0808">Transferase</keyword>
<organism evidence="8 9">
    <name type="scientific">Arachis hypogaea</name>
    <name type="common">Peanut</name>
    <dbReference type="NCBI Taxonomy" id="3818"/>
    <lineage>
        <taxon>Eukaryota</taxon>
        <taxon>Viridiplantae</taxon>
        <taxon>Streptophyta</taxon>
        <taxon>Embryophyta</taxon>
        <taxon>Tracheophyta</taxon>
        <taxon>Spermatophyta</taxon>
        <taxon>Magnoliopsida</taxon>
        <taxon>eudicotyledons</taxon>
        <taxon>Gunneridae</taxon>
        <taxon>Pentapetalae</taxon>
        <taxon>rosids</taxon>
        <taxon>fabids</taxon>
        <taxon>Fabales</taxon>
        <taxon>Fabaceae</taxon>
        <taxon>Papilionoideae</taxon>
        <taxon>50 kb inversion clade</taxon>
        <taxon>dalbergioids sensu lato</taxon>
        <taxon>Dalbergieae</taxon>
        <taxon>Pterocarpus clade</taxon>
        <taxon>Arachis</taxon>
    </lineage>
</organism>
<dbReference type="SUPFAM" id="SSF56112">
    <property type="entry name" value="Protein kinase-like (PK-like)"/>
    <property type="match status" value="1"/>
</dbReference>
<evidence type="ECO:0000256" key="6">
    <source>
        <dbReference type="ARBA" id="ARBA00022840"/>
    </source>
</evidence>
<keyword evidence="4" id="KW-0547">Nucleotide-binding</keyword>
<dbReference type="GO" id="GO:0005524">
    <property type="term" value="F:ATP binding"/>
    <property type="evidence" value="ECO:0007669"/>
    <property type="project" value="UniProtKB-KW"/>
</dbReference>
<evidence type="ECO:0000256" key="3">
    <source>
        <dbReference type="ARBA" id="ARBA00022679"/>
    </source>
</evidence>
<dbReference type="AlphaFoldDB" id="A0A445DSK4"/>
<accession>A0A445DSK4</accession>
<dbReference type="OrthoDB" id="40902at2759"/>
<keyword evidence="6" id="KW-0067">ATP-binding</keyword>
<evidence type="ECO:0000313" key="9">
    <source>
        <dbReference type="Proteomes" id="UP000289738"/>
    </source>
</evidence>
<keyword evidence="5" id="KW-0418">Kinase</keyword>
<dbReference type="PROSITE" id="PS50011">
    <property type="entry name" value="PROTEIN_KINASE_DOM"/>
    <property type="match status" value="1"/>
</dbReference>
<evidence type="ECO:0000256" key="2">
    <source>
        <dbReference type="ARBA" id="ARBA00022527"/>
    </source>
</evidence>
<name>A0A445DSK4_ARAHY</name>
<sequence>MEFHSTGVYDMHAFEYPSIDQRFNEVFNKAMNFLLTSKSEDADMKLINFSLSDFIRTDERLNDIAGSAYYVVPEVLHRSYSVEVEIWNQRYSRPSNRAV</sequence>
<dbReference type="Gene3D" id="1.10.510.10">
    <property type="entry name" value="Transferase(Phosphotransferase) domain 1"/>
    <property type="match status" value="1"/>
</dbReference>
<evidence type="ECO:0000256" key="1">
    <source>
        <dbReference type="ARBA" id="ARBA00005354"/>
    </source>
</evidence>
<reference evidence="8 9" key="1">
    <citation type="submission" date="2019-01" db="EMBL/GenBank/DDBJ databases">
        <title>Sequencing of cultivated peanut Arachis hypogaea provides insights into genome evolution and oil improvement.</title>
        <authorList>
            <person name="Chen X."/>
        </authorList>
    </citation>
    <scope>NUCLEOTIDE SEQUENCE [LARGE SCALE GENOMIC DNA]</scope>
    <source>
        <strain evidence="9">cv. Fuhuasheng</strain>
        <tissue evidence="8">Leaves</tissue>
    </source>
</reference>
<dbReference type="EMBL" id="SDMP01000003">
    <property type="protein sequence ID" value="RYR66101.1"/>
    <property type="molecule type" value="Genomic_DNA"/>
</dbReference>